<evidence type="ECO:0000313" key="16">
    <source>
        <dbReference type="EMBL" id="NAW66060.1"/>
    </source>
</evidence>
<dbReference type="PANTHER" id="PTHR30069">
    <property type="entry name" value="TONB-DEPENDENT OUTER MEMBRANE RECEPTOR"/>
    <property type="match status" value="1"/>
</dbReference>
<feature type="short sequence motif" description="TonB C-terminal box" evidence="11">
    <location>
        <begin position="666"/>
        <end position="683"/>
    </location>
</feature>
<organism evidence="16 17">
    <name type="scientific">Photobacterium halotolerans</name>
    <dbReference type="NCBI Taxonomy" id="265726"/>
    <lineage>
        <taxon>Bacteria</taxon>
        <taxon>Pseudomonadati</taxon>
        <taxon>Pseudomonadota</taxon>
        <taxon>Gammaproteobacteria</taxon>
        <taxon>Vibrionales</taxon>
        <taxon>Vibrionaceae</taxon>
        <taxon>Photobacterium</taxon>
    </lineage>
</organism>
<dbReference type="Gene3D" id="2.40.170.20">
    <property type="entry name" value="TonB-dependent receptor, beta-barrel domain"/>
    <property type="match status" value="1"/>
</dbReference>
<dbReference type="AlphaFoldDB" id="A0A7X4WDU7"/>
<dbReference type="InterPro" id="IPR037066">
    <property type="entry name" value="Plug_dom_sf"/>
</dbReference>
<evidence type="ECO:0000259" key="15">
    <source>
        <dbReference type="Pfam" id="PF07715"/>
    </source>
</evidence>
<keyword evidence="3 10" id="KW-0813">Transport</keyword>
<evidence type="ECO:0000256" key="2">
    <source>
        <dbReference type="ARBA" id="ARBA00009810"/>
    </source>
</evidence>
<evidence type="ECO:0000313" key="17">
    <source>
        <dbReference type="Proteomes" id="UP000465712"/>
    </source>
</evidence>
<dbReference type="Pfam" id="PF07715">
    <property type="entry name" value="Plug"/>
    <property type="match status" value="1"/>
</dbReference>
<keyword evidence="16" id="KW-0675">Receptor</keyword>
<keyword evidence="7 12" id="KW-0798">TonB box</keyword>
<dbReference type="InterPro" id="IPR036942">
    <property type="entry name" value="Beta-barrel_TonB_sf"/>
</dbReference>
<dbReference type="GO" id="GO:0009279">
    <property type="term" value="C:cell outer membrane"/>
    <property type="evidence" value="ECO:0007669"/>
    <property type="project" value="UniProtKB-SubCell"/>
</dbReference>
<keyword evidence="4 10" id="KW-1134">Transmembrane beta strand</keyword>
<comment type="similarity">
    <text evidence="2 10 12">Belongs to the TonB-dependent receptor family.</text>
</comment>
<evidence type="ECO:0000256" key="6">
    <source>
        <dbReference type="ARBA" id="ARBA00022729"/>
    </source>
</evidence>
<keyword evidence="9 10" id="KW-0998">Cell outer membrane</keyword>
<evidence type="ECO:0000256" key="5">
    <source>
        <dbReference type="ARBA" id="ARBA00022692"/>
    </source>
</evidence>
<dbReference type="InterPro" id="IPR010949">
    <property type="entry name" value="TonB_Hb/transfer/lactofer_rcpt"/>
</dbReference>
<comment type="subcellular location">
    <subcellularLocation>
        <location evidence="1 10">Cell outer membrane</location>
        <topology evidence="1 10">Multi-pass membrane protein</topology>
    </subcellularLocation>
</comment>
<evidence type="ECO:0000256" key="10">
    <source>
        <dbReference type="PROSITE-ProRule" id="PRU01360"/>
    </source>
</evidence>
<dbReference type="InterPro" id="IPR000531">
    <property type="entry name" value="Beta-barrel_TonB"/>
</dbReference>
<name>A0A7X4WDU7_9GAMM</name>
<dbReference type="NCBIfam" id="TIGR01785">
    <property type="entry name" value="TonB-hemin"/>
    <property type="match status" value="1"/>
</dbReference>
<dbReference type="GO" id="GO:0015232">
    <property type="term" value="F:heme transmembrane transporter activity"/>
    <property type="evidence" value="ECO:0007669"/>
    <property type="project" value="InterPro"/>
</dbReference>
<evidence type="ECO:0000256" key="12">
    <source>
        <dbReference type="RuleBase" id="RU003357"/>
    </source>
</evidence>
<dbReference type="InterPro" id="IPR039426">
    <property type="entry name" value="TonB-dep_rcpt-like"/>
</dbReference>
<dbReference type="GO" id="GO:0044718">
    <property type="term" value="P:siderophore transmembrane transport"/>
    <property type="evidence" value="ECO:0007669"/>
    <property type="project" value="TreeGrafter"/>
</dbReference>
<evidence type="ECO:0000256" key="11">
    <source>
        <dbReference type="PROSITE-ProRule" id="PRU10144"/>
    </source>
</evidence>
<dbReference type="RefSeq" id="WP_161445331.1">
    <property type="nucleotide sequence ID" value="NZ_WXWW01000188.1"/>
</dbReference>
<evidence type="ECO:0000256" key="3">
    <source>
        <dbReference type="ARBA" id="ARBA00022448"/>
    </source>
</evidence>
<protein>
    <submittedName>
        <fullName evidence="16">TonB-dependent hemoglobin/transferrin/lactoferrin family receptor</fullName>
    </submittedName>
</protein>
<comment type="caution">
    <text evidence="16">The sequence shown here is derived from an EMBL/GenBank/DDBJ whole genome shotgun (WGS) entry which is preliminary data.</text>
</comment>
<dbReference type="Gene3D" id="2.170.130.10">
    <property type="entry name" value="TonB-dependent receptor, plug domain"/>
    <property type="match status" value="1"/>
</dbReference>
<evidence type="ECO:0000256" key="1">
    <source>
        <dbReference type="ARBA" id="ARBA00004571"/>
    </source>
</evidence>
<dbReference type="EMBL" id="WXWW01000188">
    <property type="protein sequence ID" value="NAW66060.1"/>
    <property type="molecule type" value="Genomic_DNA"/>
</dbReference>
<dbReference type="Pfam" id="PF00593">
    <property type="entry name" value="TonB_dep_Rec_b-barrel"/>
    <property type="match status" value="1"/>
</dbReference>
<dbReference type="PROSITE" id="PS01156">
    <property type="entry name" value="TONB_DEPENDENT_REC_2"/>
    <property type="match status" value="1"/>
</dbReference>
<feature type="chain" id="PRO_5030661865" evidence="13">
    <location>
        <begin position="24"/>
        <end position="683"/>
    </location>
</feature>
<sequence length="683" mass="74478">MNHKQLSLIASSVLLALSPSLHAQGTEHQADEKIVVTASRLEVTQQEKTRSIDVVDQKKLAEIQPNSVAEALKFEPNVSLAGGNVPGNQSVNIRGLQGNKILQVIDGNRQNFDYDHRPSYFLDPSLLSDVQVLKGPISSLYGSGAIGGVVIQNTINAADIVDGKGLGGRIKTGYQDNGDVWTNTAVIANQSDNIDWLLAGSVRETGVMEQGNGYKLYGTESTDTTGLAKLNWQANSANRFGLSLRYSDRDGHPPVVGSTDQAATDTLIDRNTEDQNVTLSYNFNPANELVNLDTRIYYNQTEISETATTGNGKDLSKIKTTGFSVTNESELGALQVYTGLDGYQDKLNVKRGDGEQGRPTPPDGAKTTTLGAFAYVNYALTDTIGLDAGLRYDTFKAEAKGQQDNDESAVSPSAGISWQAASWMQWSLRYDEAFRAPTTTELYMDGTHFTMFSIPGIGPVTNAFIPNPDLKPEKAQNIELKGQFDFENLIAKDKLSLTAAVFRNEVEDFINLDVFVPTDSSAMMGCIMGSGSGIGCAGTSRSVNVDRAELKGYELSAAYQIANLTAGVSYGQTRGKDKSDGSWLDYVPADKWVAQLEYALWQIDTNVGTRALFASEQDRVSGNETYDSYNTVDFYATWEPLSNLDGLKVDFTVANAFDENYRVAWNEVYQPGRSFRLSAQYTF</sequence>
<feature type="signal peptide" evidence="13">
    <location>
        <begin position="1"/>
        <end position="23"/>
    </location>
</feature>
<evidence type="ECO:0000256" key="8">
    <source>
        <dbReference type="ARBA" id="ARBA00023136"/>
    </source>
</evidence>
<keyword evidence="8 10" id="KW-0472">Membrane</keyword>
<evidence type="ECO:0000256" key="13">
    <source>
        <dbReference type="SAM" id="SignalP"/>
    </source>
</evidence>
<dbReference type="InterPro" id="IPR010917">
    <property type="entry name" value="TonB_rcpt_CS"/>
</dbReference>
<dbReference type="InterPro" id="IPR012910">
    <property type="entry name" value="Plug_dom"/>
</dbReference>
<dbReference type="GO" id="GO:0015344">
    <property type="term" value="F:siderophore uptake transmembrane transporter activity"/>
    <property type="evidence" value="ECO:0007669"/>
    <property type="project" value="TreeGrafter"/>
</dbReference>
<dbReference type="InterPro" id="IPR011276">
    <property type="entry name" value="TonB_haem/Hb_rcpt"/>
</dbReference>
<evidence type="ECO:0000256" key="9">
    <source>
        <dbReference type="ARBA" id="ARBA00023237"/>
    </source>
</evidence>
<reference evidence="16 17" key="1">
    <citation type="submission" date="2017-05" db="EMBL/GenBank/DDBJ databases">
        <title>High clonality and local adaptation shapes Vibrionaceae linages within an endangered oasis.</title>
        <authorList>
            <person name="Vazquez-Rosas-Landa M."/>
        </authorList>
    </citation>
    <scope>NUCLEOTIDE SEQUENCE [LARGE SCALE GENOMIC DNA]</scope>
    <source>
        <strain evidence="16 17">P46_P4S1P180</strain>
    </source>
</reference>
<dbReference type="SUPFAM" id="SSF56935">
    <property type="entry name" value="Porins"/>
    <property type="match status" value="1"/>
</dbReference>
<dbReference type="CDD" id="cd01347">
    <property type="entry name" value="ligand_gated_channel"/>
    <property type="match status" value="1"/>
</dbReference>
<dbReference type="Proteomes" id="UP000465712">
    <property type="component" value="Unassembled WGS sequence"/>
</dbReference>
<evidence type="ECO:0000256" key="4">
    <source>
        <dbReference type="ARBA" id="ARBA00022452"/>
    </source>
</evidence>
<keyword evidence="5 10" id="KW-0812">Transmembrane</keyword>
<keyword evidence="6 13" id="KW-0732">Signal</keyword>
<dbReference type="NCBIfam" id="TIGR01786">
    <property type="entry name" value="TonB-hemlactrns"/>
    <property type="match status" value="1"/>
</dbReference>
<evidence type="ECO:0000256" key="7">
    <source>
        <dbReference type="ARBA" id="ARBA00023077"/>
    </source>
</evidence>
<feature type="domain" description="TonB-dependent receptor plug" evidence="15">
    <location>
        <begin position="45"/>
        <end position="149"/>
    </location>
</feature>
<accession>A0A7X4WDU7</accession>
<feature type="domain" description="TonB-dependent receptor-like beta-barrel" evidence="14">
    <location>
        <begin position="216"/>
        <end position="655"/>
    </location>
</feature>
<proteinExistence type="inferred from homology"/>
<dbReference type="PROSITE" id="PS52016">
    <property type="entry name" value="TONB_DEPENDENT_REC_3"/>
    <property type="match status" value="1"/>
</dbReference>
<dbReference type="PANTHER" id="PTHR30069:SF41">
    <property type="entry name" value="HEME_HEMOPEXIN UTILIZATION PROTEIN C"/>
    <property type="match status" value="1"/>
</dbReference>
<gene>
    <name evidence="16" type="ORF">CAG72_12620</name>
</gene>
<evidence type="ECO:0000259" key="14">
    <source>
        <dbReference type="Pfam" id="PF00593"/>
    </source>
</evidence>